<reference evidence="2 3" key="1">
    <citation type="submission" date="2019-08" db="EMBL/GenBank/DDBJ databases">
        <title>A chromosome-level genome assembly, high-density linkage maps, and genome scans reveal the genomic architecture of hybrid incompatibilities underlying speciation via character displacement in darters (Percidae: Etheostominae).</title>
        <authorList>
            <person name="Moran R.L."/>
            <person name="Catchen J.M."/>
            <person name="Fuller R.C."/>
        </authorList>
    </citation>
    <scope>NUCLEOTIDE SEQUENCE [LARGE SCALE GENOMIC DNA]</scope>
    <source>
        <strain evidence="2">EspeVRDwgs_2016</strain>
        <tissue evidence="2">Muscle</tissue>
    </source>
</reference>
<dbReference type="AlphaFoldDB" id="A0A5J5D614"/>
<feature type="non-terminal residue" evidence="2">
    <location>
        <position position="1"/>
    </location>
</feature>
<feature type="compositionally biased region" description="Basic and acidic residues" evidence="1">
    <location>
        <begin position="98"/>
        <end position="112"/>
    </location>
</feature>
<evidence type="ECO:0000313" key="3">
    <source>
        <dbReference type="Proteomes" id="UP000327493"/>
    </source>
</evidence>
<dbReference type="EMBL" id="VOFY01000011">
    <property type="protein sequence ID" value="KAA8588380.1"/>
    <property type="molecule type" value="Genomic_DNA"/>
</dbReference>
<protein>
    <submittedName>
        <fullName evidence="2">Uncharacterized protein</fullName>
    </submittedName>
</protein>
<feature type="compositionally biased region" description="Basic residues" evidence="1">
    <location>
        <begin position="78"/>
        <end position="97"/>
    </location>
</feature>
<gene>
    <name evidence="2" type="ORF">FQN60_001574</name>
</gene>
<evidence type="ECO:0000256" key="1">
    <source>
        <dbReference type="SAM" id="MobiDB-lite"/>
    </source>
</evidence>
<sequence length="112" mass="12941">DARATAQTSRLFERNKVTLIKLVGPQLSCVTEGNRVVKFGLNGCPRALWMGCTVSFICCEDDFPQMPVHQHDEEKKKKESLKKKKKKKKKKRKKKRRSDGAELNRPERKALM</sequence>
<accession>A0A5J5D614</accession>
<organism evidence="2 3">
    <name type="scientific">Etheostoma spectabile</name>
    <name type="common">orangethroat darter</name>
    <dbReference type="NCBI Taxonomy" id="54343"/>
    <lineage>
        <taxon>Eukaryota</taxon>
        <taxon>Metazoa</taxon>
        <taxon>Chordata</taxon>
        <taxon>Craniata</taxon>
        <taxon>Vertebrata</taxon>
        <taxon>Euteleostomi</taxon>
        <taxon>Actinopterygii</taxon>
        <taxon>Neopterygii</taxon>
        <taxon>Teleostei</taxon>
        <taxon>Neoteleostei</taxon>
        <taxon>Acanthomorphata</taxon>
        <taxon>Eupercaria</taxon>
        <taxon>Perciformes</taxon>
        <taxon>Percoidei</taxon>
        <taxon>Percidae</taxon>
        <taxon>Etheostomatinae</taxon>
        <taxon>Etheostoma</taxon>
    </lineage>
</organism>
<dbReference type="Proteomes" id="UP000327493">
    <property type="component" value="Chromosome 11"/>
</dbReference>
<keyword evidence="3" id="KW-1185">Reference proteome</keyword>
<comment type="caution">
    <text evidence="2">The sequence shown here is derived from an EMBL/GenBank/DDBJ whole genome shotgun (WGS) entry which is preliminary data.</text>
</comment>
<proteinExistence type="predicted"/>
<evidence type="ECO:0000313" key="2">
    <source>
        <dbReference type="EMBL" id="KAA8588380.1"/>
    </source>
</evidence>
<feature type="region of interest" description="Disordered" evidence="1">
    <location>
        <begin position="68"/>
        <end position="112"/>
    </location>
</feature>
<name>A0A5J5D614_9PERO</name>